<dbReference type="InterPro" id="IPR017974">
    <property type="entry name" value="Claudin_CS"/>
</dbReference>
<keyword evidence="3 8" id="KW-1003">Cell membrane</keyword>
<dbReference type="PRINTS" id="PR01077">
    <property type="entry name" value="CLAUDIN"/>
</dbReference>
<dbReference type="Proteomes" id="UP000265140">
    <property type="component" value="Chromosome 11"/>
</dbReference>
<evidence type="ECO:0000256" key="6">
    <source>
        <dbReference type="ARBA" id="ARBA00022989"/>
    </source>
</evidence>
<dbReference type="FunFam" id="1.20.140.150:FF:000001">
    <property type="entry name" value="Claudin"/>
    <property type="match status" value="1"/>
</dbReference>
<organism evidence="9 10">
    <name type="scientific">Esox lucius</name>
    <name type="common">Northern pike</name>
    <dbReference type="NCBI Taxonomy" id="8010"/>
    <lineage>
        <taxon>Eukaryota</taxon>
        <taxon>Metazoa</taxon>
        <taxon>Chordata</taxon>
        <taxon>Craniata</taxon>
        <taxon>Vertebrata</taxon>
        <taxon>Euteleostomi</taxon>
        <taxon>Actinopterygii</taxon>
        <taxon>Neopterygii</taxon>
        <taxon>Teleostei</taxon>
        <taxon>Protacanthopterygii</taxon>
        <taxon>Esociformes</taxon>
        <taxon>Esocidae</taxon>
        <taxon>Esox</taxon>
    </lineage>
</organism>
<evidence type="ECO:0000256" key="5">
    <source>
        <dbReference type="ARBA" id="ARBA00022949"/>
    </source>
</evidence>
<reference evidence="9 10" key="1">
    <citation type="submission" date="2020-02" db="EMBL/GenBank/DDBJ databases">
        <title>Esox lucius (northern pike) genome, fEsoLuc1, primary haplotype.</title>
        <authorList>
            <person name="Myers G."/>
            <person name="Karagic N."/>
            <person name="Meyer A."/>
            <person name="Pippel M."/>
            <person name="Reichard M."/>
            <person name="Winkler S."/>
            <person name="Tracey A."/>
            <person name="Sims Y."/>
            <person name="Howe K."/>
            <person name="Rhie A."/>
            <person name="Formenti G."/>
            <person name="Durbin R."/>
            <person name="Fedrigo O."/>
            <person name="Jarvis E.D."/>
        </authorList>
    </citation>
    <scope>NUCLEOTIDE SEQUENCE [LARGE SCALE GENOMIC DNA]</scope>
</reference>
<protein>
    <recommendedName>
        <fullName evidence="8">Claudin</fullName>
    </recommendedName>
</protein>
<dbReference type="CTD" id="569084"/>
<accession>A0AAY5L2K3</accession>
<sequence>MGSSGVQMVCVALGVLGLIGTIVCCAIPQWKVSAFVGQNIVTAQTHEEGLWMSCVVQSTGQQQCKVYDSIMNLSTGLQAARAMTIISCMVTSLAILILFAGSDFTTCVENEDAKPKISLAAGISLLVGGLLLLIPVSWDANTTISNFYNTLVPQKMELGACIFVGWAASAVLILAGGLLMCFSKRGSSGGVAKYRSNAPPTNKNYV</sequence>
<feature type="transmembrane region" description="Helical" evidence="8">
    <location>
        <begin position="119"/>
        <end position="138"/>
    </location>
</feature>
<dbReference type="GO" id="GO:0005923">
    <property type="term" value="C:bicellular tight junction"/>
    <property type="evidence" value="ECO:0007669"/>
    <property type="project" value="UniProtKB-SubCell"/>
</dbReference>
<proteinExistence type="inferred from homology"/>
<dbReference type="InterPro" id="IPR004031">
    <property type="entry name" value="PMP22/EMP/MP20/Claudin"/>
</dbReference>
<evidence type="ECO:0000256" key="4">
    <source>
        <dbReference type="ARBA" id="ARBA00022692"/>
    </source>
</evidence>
<evidence type="ECO:0000256" key="1">
    <source>
        <dbReference type="ARBA" id="ARBA00008295"/>
    </source>
</evidence>
<dbReference type="PROSITE" id="PS01346">
    <property type="entry name" value="CLAUDIN"/>
    <property type="match status" value="1"/>
</dbReference>
<comment type="caution">
    <text evidence="8">Lacks conserved residue(s) required for the propagation of feature annotation.</text>
</comment>
<evidence type="ECO:0000313" key="9">
    <source>
        <dbReference type="Ensembl" id="ENSELUP00000094785.1"/>
    </source>
</evidence>
<comment type="subcellular location">
    <subcellularLocation>
        <location evidence="8">Cell junction</location>
        <location evidence="8">Tight junction</location>
    </subcellularLocation>
    <subcellularLocation>
        <location evidence="8">Cell membrane</location>
        <topology evidence="8">Multi-pass membrane protein</topology>
    </subcellularLocation>
</comment>
<keyword evidence="4 8" id="KW-0812">Transmembrane</keyword>
<name>A0AAY5L2K3_ESOLU</name>
<evidence type="ECO:0000256" key="8">
    <source>
        <dbReference type="RuleBase" id="RU060637"/>
    </source>
</evidence>
<dbReference type="GO" id="GO:0005886">
    <property type="term" value="C:plasma membrane"/>
    <property type="evidence" value="ECO:0007669"/>
    <property type="project" value="UniProtKB-SubCell"/>
</dbReference>
<dbReference type="GO" id="GO:0005198">
    <property type="term" value="F:structural molecule activity"/>
    <property type="evidence" value="ECO:0007669"/>
    <property type="project" value="InterPro"/>
</dbReference>
<dbReference type="AlphaFoldDB" id="A0AAY5L2K3"/>
<dbReference type="Gene3D" id="1.20.140.150">
    <property type="match status" value="1"/>
</dbReference>
<dbReference type="GeneTree" id="ENSGT00920000149270"/>
<keyword evidence="10" id="KW-1185">Reference proteome</keyword>
<dbReference type="GeneID" id="105012951"/>
<keyword evidence="2 8" id="KW-0796">Tight junction</keyword>
<dbReference type="RefSeq" id="XP_010872439.1">
    <property type="nucleotide sequence ID" value="XM_010874137.4"/>
</dbReference>
<evidence type="ECO:0000256" key="2">
    <source>
        <dbReference type="ARBA" id="ARBA00022427"/>
    </source>
</evidence>
<comment type="similarity">
    <text evidence="1 8">Belongs to the claudin family.</text>
</comment>
<evidence type="ECO:0000313" key="10">
    <source>
        <dbReference type="Proteomes" id="UP000265140"/>
    </source>
</evidence>
<dbReference type="Ensembl" id="ENSELUT00000106923.1">
    <property type="protein sequence ID" value="ENSELUP00000094785.1"/>
    <property type="gene ID" value="ENSELUG00000044270.1"/>
</dbReference>
<dbReference type="InterPro" id="IPR006187">
    <property type="entry name" value="Claudin"/>
</dbReference>
<keyword evidence="5 8" id="KW-0965">Cell junction</keyword>
<keyword evidence="6 8" id="KW-1133">Transmembrane helix</keyword>
<dbReference type="PANTHER" id="PTHR12002">
    <property type="entry name" value="CLAUDIN"/>
    <property type="match status" value="1"/>
</dbReference>
<reference evidence="9" key="3">
    <citation type="submission" date="2025-09" db="UniProtKB">
        <authorList>
            <consortium name="Ensembl"/>
        </authorList>
    </citation>
    <scope>IDENTIFICATION</scope>
</reference>
<keyword evidence="7 8" id="KW-0472">Membrane</keyword>
<evidence type="ECO:0000256" key="3">
    <source>
        <dbReference type="ARBA" id="ARBA00022475"/>
    </source>
</evidence>
<reference evidence="9" key="2">
    <citation type="submission" date="2025-08" db="UniProtKB">
        <authorList>
            <consortium name="Ensembl"/>
        </authorList>
    </citation>
    <scope>IDENTIFICATION</scope>
</reference>
<feature type="transmembrane region" description="Helical" evidence="8">
    <location>
        <begin position="158"/>
        <end position="182"/>
    </location>
</feature>
<dbReference type="Pfam" id="PF00822">
    <property type="entry name" value="PMP22_Claudin"/>
    <property type="match status" value="1"/>
</dbReference>
<evidence type="ECO:0000256" key="7">
    <source>
        <dbReference type="ARBA" id="ARBA00023136"/>
    </source>
</evidence>
<feature type="transmembrane region" description="Helical" evidence="8">
    <location>
        <begin position="79"/>
        <end position="99"/>
    </location>
</feature>
<dbReference type="KEGG" id="els:105012951"/>
<comment type="function">
    <text evidence="8">Claudins function as major constituents of the tight junction complexes that regulate the permeability of epithelia.</text>
</comment>